<dbReference type="PROSITE" id="PS51381">
    <property type="entry name" value="C2_B9"/>
    <property type="match status" value="1"/>
</dbReference>
<keyword evidence="9" id="KW-1185">Reference proteome</keyword>
<feature type="region of interest" description="Disordered" evidence="6">
    <location>
        <begin position="489"/>
        <end position="517"/>
    </location>
</feature>
<evidence type="ECO:0000313" key="8">
    <source>
        <dbReference type="EMBL" id="CBN79115.1"/>
    </source>
</evidence>
<protein>
    <submittedName>
        <fullName evidence="8">Uncharacterized protein</fullName>
    </submittedName>
</protein>
<dbReference type="OMA" id="VCSIRTH"/>
<evidence type="ECO:0000256" key="5">
    <source>
        <dbReference type="ARBA" id="ARBA00023273"/>
    </source>
</evidence>
<dbReference type="OrthoDB" id="10263520at2759"/>
<accession>D8LHG4</accession>
<dbReference type="Pfam" id="PF07162">
    <property type="entry name" value="B9-C2"/>
    <property type="match status" value="1"/>
</dbReference>
<evidence type="ECO:0000256" key="7">
    <source>
        <dbReference type="SAM" id="Phobius"/>
    </source>
</evidence>
<feature type="compositionally biased region" description="Low complexity" evidence="6">
    <location>
        <begin position="86"/>
        <end position="99"/>
    </location>
</feature>
<feature type="region of interest" description="Disordered" evidence="6">
    <location>
        <begin position="870"/>
        <end position="897"/>
    </location>
</feature>
<organism evidence="8 9">
    <name type="scientific">Ectocarpus siliculosus</name>
    <name type="common">Brown alga</name>
    <name type="synonym">Conferva siliculosa</name>
    <dbReference type="NCBI Taxonomy" id="2880"/>
    <lineage>
        <taxon>Eukaryota</taxon>
        <taxon>Sar</taxon>
        <taxon>Stramenopiles</taxon>
        <taxon>Ochrophyta</taxon>
        <taxon>PX clade</taxon>
        <taxon>Phaeophyceae</taxon>
        <taxon>Ectocarpales</taxon>
        <taxon>Ectocarpaceae</taxon>
        <taxon>Ectocarpus</taxon>
    </lineage>
</organism>
<dbReference type="EMBL" id="FN648367">
    <property type="protein sequence ID" value="CBN79115.1"/>
    <property type="molecule type" value="Genomic_DNA"/>
</dbReference>
<gene>
    <name evidence="8" type="ORF">Esi_0192_0017</name>
</gene>
<feature type="region of interest" description="Disordered" evidence="6">
    <location>
        <begin position="778"/>
        <end position="854"/>
    </location>
</feature>
<evidence type="ECO:0000256" key="4">
    <source>
        <dbReference type="ARBA" id="ARBA00023212"/>
    </source>
</evidence>
<dbReference type="GO" id="GO:0036038">
    <property type="term" value="C:MKS complex"/>
    <property type="evidence" value="ECO:0007669"/>
    <property type="project" value="TreeGrafter"/>
</dbReference>
<dbReference type="STRING" id="2880.D8LHG4"/>
<feature type="compositionally biased region" description="Gly residues" evidence="6">
    <location>
        <begin position="814"/>
        <end position="829"/>
    </location>
</feature>
<dbReference type="GO" id="GO:0060271">
    <property type="term" value="P:cilium assembly"/>
    <property type="evidence" value="ECO:0007669"/>
    <property type="project" value="TreeGrafter"/>
</dbReference>
<name>D8LHG4_ECTSI</name>
<dbReference type="EMBL" id="FN649748">
    <property type="protein sequence ID" value="CBN79115.1"/>
    <property type="molecule type" value="Genomic_DNA"/>
</dbReference>
<dbReference type="Proteomes" id="UP000002630">
    <property type="component" value="Linkage Group LG23"/>
</dbReference>
<feature type="compositionally biased region" description="Gly residues" evidence="6">
    <location>
        <begin position="434"/>
        <end position="445"/>
    </location>
</feature>
<evidence type="ECO:0000256" key="3">
    <source>
        <dbReference type="ARBA" id="ARBA00022794"/>
    </source>
</evidence>
<dbReference type="PANTHER" id="PTHR12968:SF4">
    <property type="entry name" value="TECTONIC-LIKE COMPLEX MEMBER MKS1"/>
    <property type="match status" value="1"/>
</dbReference>
<dbReference type="AlphaFoldDB" id="D8LHG4"/>
<keyword evidence="7" id="KW-0472">Membrane</keyword>
<feature type="compositionally biased region" description="Basic and acidic residues" evidence="6">
    <location>
        <begin position="446"/>
        <end position="455"/>
    </location>
</feature>
<dbReference type="PANTHER" id="PTHR12968">
    <property type="entry name" value="B9 DOMAIN-CONTAINING"/>
    <property type="match status" value="1"/>
</dbReference>
<evidence type="ECO:0000256" key="2">
    <source>
        <dbReference type="ARBA" id="ARBA00022490"/>
    </source>
</evidence>
<keyword evidence="4" id="KW-0206">Cytoskeleton</keyword>
<feature type="transmembrane region" description="Helical" evidence="7">
    <location>
        <begin position="573"/>
        <end position="592"/>
    </location>
</feature>
<keyword evidence="7" id="KW-1133">Transmembrane helix</keyword>
<dbReference type="InParanoid" id="D8LHG4"/>
<sequence length="897" mass="93321">MSNQPQYYRITDSLESLNVRIRLRKIFGRSINTNTGAVGKVRPGKKGDHGDDVDNAPGSFLPGDEADIRVKWQEKVFGPEDVVTLSSGQRRGGKSQQQRAVGPPDNALSRLERDYAGHLEDLRRDGVDPLESLSEVMLFTYTDKDGFVPPSDKAGAAEGGLTTGDGGPFSCLEEAVTSMPRTVASSLLETAKTAAGGGRGAGGGGASGRNSRAGVSDTAAVIQAHLAREDKYKVMYIMAAVDVDVREATKVAKSRAAAPGGGSRWRQGEDGVGIHAHEQVVCSIKAHQNGTLEIAPGFSAEEPESGDEGAFLTDHTLKVMDKEGARLTTYRFTSPSGGVFSYTVENDSEPGGGVEEIEAWEAEEASRDLWKKASRQQNAGTQLVGAPVAGGAVALHVFMEIVSASGFAGVDRLYTEYALCLPRHWTMADEEGSRGAGGGGGQHGSGRGDRGDHTFAWENGGNGDGSGDFAAGGTTQVASQAYPLAVPHRSVRSATTTTTRKSDTRSGLGHGTSSASVTTLSSSSTINTYGNSAMPAAFQAPPKIVMSGAALRATSAILLCFLGLLASLGESPLFWVVLGGAVVVVAAITGGGSGGGEGGSPVAHFGFPAEFHLINEEEGEMAGIGERPQILLAVSSLDGLARHRVEGYGYVSFPRQPGAHELHIRTWRPVCSIRTHLQDFFVGGAHRLHDPRYASKPGSFRGTFLSRFGFRTETSGTLRVRLHLAEQGRVRDLRAESGGEGGGPTIDLAGTRTVKEILRVVNAKRMGVEIGRRFSATVDPASPSAAAAPTTPAAGSAAPAAAPAASSTAKPREGVGGGRGMGGVSGGGVSHDEDNATIPLLGSRNPFERTLGGKGTGKIEAAAHLLATVRGQLERSEQRTKGSLVERGGAGDMAPPR</sequence>
<evidence type="ECO:0000256" key="6">
    <source>
        <dbReference type="SAM" id="MobiDB-lite"/>
    </source>
</evidence>
<comment type="subcellular location">
    <subcellularLocation>
        <location evidence="1">Cytoplasm</location>
        <location evidence="1">Cytoskeleton</location>
        <location evidence="1">Cilium basal body</location>
    </subcellularLocation>
</comment>
<keyword evidence="2" id="KW-0963">Cytoplasm</keyword>
<keyword evidence="5" id="KW-0966">Cell projection</keyword>
<reference evidence="8 9" key="1">
    <citation type="journal article" date="2010" name="Nature">
        <title>The Ectocarpus genome and the independent evolution of multicellularity in brown algae.</title>
        <authorList>
            <person name="Cock J.M."/>
            <person name="Sterck L."/>
            <person name="Rouze P."/>
            <person name="Scornet D."/>
            <person name="Allen A.E."/>
            <person name="Amoutzias G."/>
            <person name="Anthouard V."/>
            <person name="Artiguenave F."/>
            <person name="Aury J.M."/>
            <person name="Badger J.H."/>
            <person name="Beszteri B."/>
            <person name="Billiau K."/>
            <person name="Bonnet E."/>
            <person name="Bothwell J.H."/>
            <person name="Bowler C."/>
            <person name="Boyen C."/>
            <person name="Brownlee C."/>
            <person name="Carrano C.J."/>
            <person name="Charrier B."/>
            <person name="Cho G.Y."/>
            <person name="Coelho S.M."/>
            <person name="Collen J."/>
            <person name="Corre E."/>
            <person name="Da Silva C."/>
            <person name="Delage L."/>
            <person name="Delaroque N."/>
            <person name="Dittami S.M."/>
            <person name="Doulbeau S."/>
            <person name="Elias M."/>
            <person name="Farnham G."/>
            <person name="Gachon C.M."/>
            <person name="Gschloessl B."/>
            <person name="Heesch S."/>
            <person name="Jabbari K."/>
            <person name="Jubin C."/>
            <person name="Kawai H."/>
            <person name="Kimura K."/>
            <person name="Kloareg B."/>
            <person name="Kupper F.C."/>
            <person name="Lang D."/>
            <person name="Le Bail A."/>
            <person name="Leblanc C."/>
            <person name="Lerouge P."/>
            <person name="Lohr M."/>
            <person name="Lopez P.J."/>
            <person name="Martens C."/>
            <person name="Maumus F."/>
            <person name="Michel G."/>
            <person name="Miranda-Saavedra D."/>
            <person name="Morales J."/>
            <person name="Moreau H."/>
            <person name="Motomura T."/>
            <person name="Nagasato C."/>
            <person name="Napoli C.A."/>
            <person name="Nelson D.R."/>
            <person name="Nyvall-Collen P."/>
            <person name="Peters A.F."/>
            <person name="Pommier C."/>
            <person name="Potin P."/>
            <person name="Poulain J."/>
            <person name="Quesneville H."/>
            <person name="Read B."/>
            <person name="Rensing S.A."/>
            <person name="Ritter A."/>
            <person name="Rousvoal S."/>
            <person name="Samanta M."/>
            <person name="Samson G."/>
            <person name="Schroeder D.C."/>
            <person name="Segurens B."/>
            <person name="Strittmatter M."/>
            <person name="Tonon T."/>
            <person name="Tregear J.W."/>
            <person name="Valentin K."/>
            <person name="von Dassow P."/>
            <person name="Yamagishi T."/>
            <person name="Van de Peer Y."/>
            <person name="Wincker P."/>
        </authorList>
    </citation>
    <scope>NUCLEOTIDE SEQUENCE [LARGE SCALE GENOMIC DNA]</scope>
    <source>
        <strain evidence="9">Ec32 / CCAP1310/4</strain>
    </source>
</reference>
<feature type="region of interest" description="Disordered" evidence="6">
    <location>
        <begin position="34"/>
        <end position="63"/>
    </location>
</feature>
<keyword evidence="7" id="KW-0812">Transmembrane</keyword>
<dbReference type="InterPro" id="IPR010796">
    <property type="entry name" value="C2_B9-type_dom"/>
</dbReference>
<keyword evidence="3" id="KW-0970">Cilium biogenesis/degradation</keyword>
<evidence type="ECO:0000313" key="9">
    <source>
        <dbReference type="Proteomes" id="UP000002630"/>
    </source>
</evidence>
<feature type="region of interest" description="Disordered" evidence="6">
    <location>
        <begin position="194"/>
        <end position="213"/>
    </location>
</feature>
<proteinExistence type="predicted"/>
<feature type="region of interest" description="Disordered" evidence="6">
    <location>
        <begin position="429"/>
        <end position="472"/>
    </location>
</feature>
<feature type="compositionally biased region" description="Gly residues" evidence="6">
    <location>
        <begin position="195"/>
        <end position="207"/>
    </location>
</feature>
<feature type="region of interest" description="Disordered" evidence="6">
    <location>
        <begin position="82"/>
        <end position="108"/>
    </location>
</feature>
<dbReference type="eggNOG" id="KOG4446">
    <property type="taxonomic scope" value="Eukaryota"/>
</dbReference>
<evidence type="ECO:0000256" key="1">
    <source>
        <dbReference type="ARBA" id="ARBA00004120"/>
    </source>
</evidence>
<feature type="transmembrane region" description="Helical" evidence="7">
    <location>
        <begin position="544"/>
        <end position="566"/>
    </location>
</feature>
<feature type="compositionally biased region" description="Low complexity" evidence="6">
    <location>
        <begin position="778"/>
        <end position="809"/>
    </location>
</feature>